<reference evidence="3" key="1">
    <citation type="submission" date="2022-12" db="EMBL/GenBank/DDBJ databases">
        <authorList>
            <person name="Petersen C."/>
        </authorList>
    </citation>
    <scope>NUCLEOTIDE SEQUENCE</scope>
    <source>
        <strain evidence="3">IBT 15544</strain>
    </source>
</reference>
<evidence type="ECO:0000313" key="4">
    <source>
        <dbReference type="Proteomes" id="UP001150904"/>
    </source>
</evidence>
<accession>A0A9W9N407</accession>
<gene>
    <name evidence="3" type="ORF">N7498_004398</name>
</gene>
<keyword evidence="4" id="KW-1185">Reference proteome</keyword>
<organism evidence="3 4">
    <name type="scientific">Penicillium cinerascens</name>
    <dbReference type="NCBI Taxonomy" id="70096"/>
    <lineage>
        <taxon>Eukaryota</taxon>
        <taxon>Fungi</taxon>
        <taxon>Dikarya</taxon>
        <taxon>Ascomycota</taxon>
        <taxon>Pezizomycotina</taxon>
        <taxon>Eurotiomycetes</taxon>
        <taxon>Eurotiomycetidae</taxon>
        <taxon>Eurotiales</taxon>
        <taxon>Aspergillaceae</taxon>
        <taxon>Penicillium</taxon>
    </lineage>
</organism>
<reference evidence="3" key="2">
    <citation type="journal article" date="2023" name="IMA Fungus">
        <title>Comparative genomic study of the Penicillium genus elucidates a diverse pangenome and 15 lateral gene transfer events.</title>
        <authorList>
            <person name="Petersen C."/>
            <person name="Sorensen T."/>
            <person name="Nielsen M.R."/>
            <person name="Sondergaard T.E."/>
            <person name="Sorensen J.L."/>
            <person name="Fitzpatrick D.A."/>
            <person name="Frisvad J.C."/>
            <person name="Nielsen K.L."/>
        </authorList>
    </citation>
    <scope>NUCLEOTIDE SEQUENCE</scope>
    <source>
        <strain evidence="3">IBT 15544</strain>
    </source>
</reference>
<dbReference type="AlphaFoldDB" id="A0A9W9N407"/>
<name>A0A9W9N407_9EURO</name>
<dbReference type="Proteomes" id="UP001150904">
    <property type="component" value="Unassembled WGS sequence"/>
</dbReference>
<dbReference type="RefSeq" id="XP_058310922.1">
    <property type="nucleotide sequence ID" value="XM_058451460.1"/>
</dbReference>
<feature type="domain" description="HNH nuclease" evidence="2">
    <location>
        <begin position="144"/>
        <end position="225"/>
    </location>
</feature>
<evidence type="ECO:0000313" key="3">
    <source>
        <dbReference type="EMBL" id="KAJ5212752.1"/>
    </source>
</evidence>
<evidence type="ECO:0000259" key="2">
    <source>
        <dbReference type="Pfam" id="PF13391"/>
    </source>
</evidence>
<sequence length="323" mass="36628">MARVLQDPWDLDHNVRVYDNDGTILASLQVNSDRIYVTYQMLYRYCSMIFIIPSQQTWSLFSLLQNGTLGGYVPREDSQTLVAPGNYIVLDHQNRTPITIQLTPERAPRRVTTWDRSTQSQGQRERDRLQSQFRRSVSARDTACAITNAVPTFSTPTNPYGGLQASHIFPTSQLVEWNRANYRRYITDPSPANQIGDSGLYSPQNGLFLDAAVHQMFDEFLLGVDPDAGYQIICFSADPRELGGERLRSSARNGTNPNNRVSADLLRWHLRMCVYRSMKGNAEPRSSWEEDLGSDDVGQILEQPDAGERMEVELFTRLGELVA</sequence>
<dbReference type="Pfam" id="PF13391">
    <property type="entry name" value="HNH_2"/>
    <property type="match status" value="1"/>
</dbReference>
<protein>
    <recommendedName>
        <fullName evidence="2">HNH nuclease domain-containing protein</fullName>
    </recommendedName>
</protein>
<evidence type="ECO:0000256" key="1">
    <source>
        <dbReference type="SAM" id="MobiDB-lite"/>
    </source>
</evidence>
<proteinExistence type="predicted"/>
<dbReference type="OrthoDB" id="2142759at2759"/>
<comment type="caution">
    <text evidence="3">The sequence shown here is derived from an EMBL/GenBank/DDBJ whole genome shotgun (WGS) entry which is preliminary data.</text>
</comment>
<feature type="region of interest" description="Disordered" evidence="1">
    <location>
        <begin position="109"/>
        <end position="132"/>
    </location>
</feature>
<dbReference type="EMBL" id="JAPQKR010000008">
    <property type="protein sequence ID" value="KAJ5212752.1"/>
    <property type="molecule type" value="Genomic_DNA"/>
</dbReference>
<dbReference type="GeneID" id="83178761"/>
<dbReference type="InterPro" id="IPR003615">
    <property type="entry name" value="HNH_nuc"/>
</dbReference>